<keyword evidence="2" id="KW-1133">Transmembrane helix</keyword>
<evidence type="ECO:0000256" key="1">
    <source>
        <dbReference type="SAM" id="MobiDB-lite"/>
    </source>
</evidence>
<dbReference type="Proteomes" id="UP000000763">
    <property type="component" value="Chromosome 8"/>
</dbReference>
<keyword evidence="2" id="KW-0472">Membrane</keyword>
<organism evidence="3 4">
    <name type="scientific">Oryza sativa subsp. japonica</name>
    <name type="common">Rice</name>
    <dbReference type="NCBI Taxonomy" id="39947"/>
    <lineage>
        <taxon>Eukaryota</taxon>
        <taxon>Viridiplantae</taxon>
        <taxon>Streptophyta</taxon>
        <taxon>Embryophyta</taxon>
        <taxon>Tracheophyta</taxon>
        <taxon>Spermatophyta</taxon>
        <taxon>Magnoliopsida</taxon>
        <taxon>Liliopsida</taxon>
        <taxon>Poales</taxon>
        <taxon>Poaceae</taxon>
        <taxon>BOP clade</taxon>
        <taxon>Oryzoideae</taxon>
        <taxon>Oryzeae</taxon>
        <taxon>Oryzinae</taxon>
        <taxon>Oryza</taxon>
        <taxon>Oryza sativa</taxon>
    </lineage>
</organism>
<evidence type="ECO:0000313" key="3">
    <source>
        <dbReference type="EMBL" id="BAC57323.1"/>
    </source>
</evidence>
<evidence type="ECO:0000313" key="4">
    <source>
        <dbReference type="Proteomes" id="UP000000763"/>
    </source>
</evidence>
<keyword evidence="2" id="KW-0812">Transmembrane</keyword>
<reference evidence="4" key="1">
    <citation type="journal article" date="2005" name="Nature">
        <title>The map-based sequence of the rice genome.</title>
        <authorList>
            <consortium name="International rice genome sequencing project (IRGSP)"/>
            <person name="Matsumoto T."/>
            <person name="Wu J."/>
            <person name="Kanamori H."/>
            <person name="Katayose Y."/>
            <person name="Fujisawa M."/>
            <person name="Namiki N."/>
            <person name="Mizuno H."/>
            <person name="Yamamoto K."/>
            <person name="Antonio B.A."/>
            <person name="Baba T."/>
            <person name="Sakata K."/>
            <person name="Nagamura Y."/>
            <person name="Aoki H."/>
            <person name="Arikawa K."/>
            <person name="Arita K."/>
            <person name="Bito T."/>
            <person name="Chiden Y."/>
            <person name="Fujitsuka N."/>
            <person name="Fukunaka R."/>
            <person name="Hamada M."/>
            <person name="Harada C."/>
            <person name="Hayashi A."/>
            <person name="Hijishita S."/>
            <person name="Honda M."/>
            <person name="Hosokawa S."/>
            <person name="Ichikawa Y."/>
            <person name="Idonuma A."/>
            <person name="Iijima M."/>
            <person name="Ikeda M."/>
            <person name="Ikeno M."/>
            <person name="Ito K."/>
            <person name="Ito S."/>
            <person name="Ito T."/>
            <person name="Ito Y."/>
            <person name="Ito Y."/>
            <person name="Iwabuchi A."/>
            <person name="Kamiya K."/>
            <person name="Karasawa W."/>
            <person name="Kurita K."/>
            <person name="Katagiri S."/>
            <person name="Kikuta A."/>
            <person name="Kobayashi H."/>
            <person name="Kobayashi N."/>
            <person name="Machita K."/>
            <person name="Maehara T."/>
            <person name="Masukawa M."/>
            <person name="Mizubayashi T."/>
            <person name="Mukai Y."/>
            <person name="Nagasaki H."/>
            <person name="Nagata Y."/>
            <person name="Naito S."/>
            <person name="Nakashima M."/>
            <person name="Nakama Y."/>
            <person name="Nakamichi Y."/>
            <person name="Nakamura M."/>
            <person name="Meguro A."/>
            <person name="Negishi M."/>
            <person name="Ohta I."/>
            <person name="Ohta T."/>
            <person name="Okamoto M."/>
            <person name="Ono N."/>
            <person name="Saji S."/>
            <person name="Sakaguchi M."/>
            <person name="Sakai K."/>
            <person name="Shibata M."/>
            <person name="Shimokawa T."/>
            <person name="Song J."/>
            <person name="Takazaki Y."/>
            <person name="Terasawa K."/>
            <person name="Tsugane M."/>
            <person name="Tsuji K."/>
            <person name="Ueda S."/>
            <person name="Waki K."/>
            <person name="Yamagata H."/>
            <person name="Yamamoto M."/>
            <person name="Yamamoto S."/>
            <person name="Yamane H."/>
            <person name="Yoshiki S."/>
            <person name="Yoshihara R."/>
            <person name="Yukawa K."/>
            <person name="Zhong H."/>
            <person name="Yano M."/>
            <person name="Yuan Q."/>
            <person name="Ouyang S."/>
            <person name="Liu J."/>
            <person name="Jones K.M."/>
            <person name="Gansberger K."/>
            <person name="Moffat K."/>
            <person name="Hill J."/>
            <person name="Bera J."/>
            <person name="Fadrosh D."/>
            <person name="Jin S."/>
            <person name="Johri S."/>
            <person name="Kim M."/>
            <person name="Overton L."/>
            <person name="Reardon M."/>
            <person name="Tsitrin T."/>
            <person name="Vuong H."/>
            <person name="Weaver B."/>
            <person name="Ciecko A."/>
            <person name="Tallon L."/>
            <person name="Jackson J."/>
            <person name="Pai G."/>
            <person name="Aken S.V."/>
            <person name="Utterback T."/>
            <person name="Reidmuller S."/>
            <person name="Feldblyum T."/>
            <person name="Hsiao J."/>
            <person name="Zismann V."/>
            <person name="Iobst S."/>
            <person name="de Vazeille A.R."/>
            <person name="Buell C.R."/>
            <person name="Ying K."/>
            <person name="Li Y."/>
            <person name="Lu T."/>
            <person name="Huang Y."/>
            <person name="Zhao Q."/>
            <person name="Feng Q."/>
            <person name="Zhang L."/>
            <person name="Zhu J."/>
            <person name="Weng Q."/>
            <person name="Mu J."/>
            <person name="Lu Y."/>
            <person name="Fan D."/>
            <person name="Liu Y."/>
            <person name="Guan J."/>
            <person name="Zhang Y."/>
            <person name="Yu S."/>
            <person name="Liu X."/>
            <person name="Zhang Y."/>
            <person name="Hong G."/>
            <person name="Han B."/>
            <person name="Choisne N."/>
            <person name="Demange N."/>
            <person name="Orjeda G."/>
            <person name="Samain S."/>
            <person name="Cattolico L."/>
            <person name="Pelletier E."/>
            <person name="Couloux A."/>
            <person name="Segurens B."/>
            <person name="Wincker P."/>
            <person name="D'Hont A."/>
            <person name="Scarpelli C."/>
            <person name="Weissenbach J."/>
            <person name="Salanoubat M."/>
            <person name="Quetier F."/>
            <person name="Yu Y."/>
            <person name="Kim H.R."/>
            <person name="Rambo T."/>
            <person name="Currie J."/>
            <person name="Collura K."/>
            <person name="Luo M."/>
            <person name="Yang T."/>
            <person name="Ammiraju J.S.S."/>
            <person name="Engler F."/>
            <person name="Soderlund C."/>
            <person name="Wing R.A."/>
            <person name="Palmer L.E."/>
            <person name="de la Bastide M."/>
            <person name="Spiegel L."/>
            <person name="Nascimento L."/>
            <person name="Zutavern T."/>
            <person name="O'Shaughnessy A."/>
            <person name="Dike S."/>
            <person name="Dedhia N."/>
            <person name="Preston R."/>
            <person name="Balija V."/>
            <person name="McCombie W.R."/>
            <person name="Chow T."/>
            <person name="Chen H."/>
            <person name="Chung M."/>
            <person name="Chen C."/>
            <person name="Shaw J."/>
            <person name="Wu H."/>
            <person name="Hsiao K."/>
            <person name="Chao Y."/>
            <person name="Chu M."/>
            <person name="Cheng C."/>
            <person name="Hour A."/>
            <person name="Lee P."/>
            <person name="Lin S."/>
            <person name="Lin Y."/>
            <person name="Liou J."/>
            <person name="Liu S."/>
            <person name="Hsing Y."/>
            <person name="Raghuvanshi S."/>
            <person name="Mohanty A."/>
            <person name="Bharti A.K."/>
            <person name="Gaur A."/>
            <person name="Gupta V."/>
            <person name="Kumar D."/>
            <person name="Ravi V."/>
            <person name="Vij S."/>
            <person name="Kapur A."/>
            <person name="Khurana P."/>
            <person name="Khurana P."/>
            <person name="Khurana J.P."/>
            <person name="Tyagi A.K."/>
            <person name="Gaikwad K."/>
            <person name="Singh A."/>
            <person name="Dalal V."/>
            <person name="Srivastava S."/>
            <person name="Dixit A."/>
            <person name="Pal A.K."/>
            <person name="Ghazi I.A."/>
            <person name="Yadav M."/>
            <person name="Pandit A."/>
            <person name="Bhargava A."/>
            <person name="Sureshbabu K."/>
            <person name="Batra K."/>
            <person name="Sharma T.R."/>
            <person name="Mohapatra T."/>
            <person name="Singh N.K."/>
            <person name="Messing J."/>
            <person name="Nelson A.B."/>
            <person name="Fuks G."/>
            <person name="Kavchok S."/>
            <person name="Keizer G."/>
            <person name="Linton E."/>
            <person name="Llaca V."/>
            <person name="Song R."/>
            <person name="Tanyolac B."/>
            <person name="Young S."/>
            <person name="Ho-Il K."/>
            <person name="Hahn J.H."/>
            <person name="Sangsakoo G."/>
            <person name="Vanavichit A."/>
            <person name="de Mattos Luiz.A.T."/>
            <person name="Zimmer P.D."/>
            <person name="Malone G."/>
            <person name="Dellagostin O."/>
            <person name="de Oliveira A.C."/>
            <person name="Bevan M."/>
            <person name="Bancroft I."/>
            <person name="Minx P."/>
            <person name="Cordum H."/>
            <person name="Wilson R."/>
            <person name="Cheng Z."/>
            <person name="Jin W."/>
            <person name="Jiang J."/>
            <person name="Leong S.A."/>
            <person name="Iwama H."/>
            <person name="Gojobori T."/>
            <person name="Itoh T."/>
            <person name="Niimura Y."/>
            <person name="Fujii Y."/>
            <person name="Habara T."/>
            <person name="Sakai H."/>
            <person name="Sato Y."/>
            <person name="Wilson G."/>
            <person name="Kumar K."/>
            <person name="McCouch S."/>
            <person name="Juretic N."/>
            <person name="Hoen D."/>
            <person name="Wright S."/>
            <person name="Bruskiewich R."/>
            <person name="Bureau T."/>
            <person name="Miyao A."/>
            <person name="Hirochika H."/>
            <person name="Nishikawa T."/>
            <person name="Kadowaki K."/>
            <person name="Sugiura M."/>
            <person name="Burr B."/>
            <person name="Sasaki T."/>
        </authorList>
    </citation>
    <scope>NUCLEOTIDE SEQUENCE [LARGE SCALE GENOMIC DNA]</scope>
    <source>
        <strain evidence="4">cv. Nipponbare</strain>
    </source>
</reference>
<dbReference type="EMBL" id="AP004708">
    <property type="protein sequence ID" value="BAC57323.1"/>
    <property type="molecule type" value="Genomic_DNA"/>
</dbReference>
<dbReference type="AlphaFoldDB" id="Q84Z88"/>
<proteinExistence type="predicted"/>
<feature type="region of interest" description="Disordered" evidence="1">
    <location>
        <begin position="109"/>
        <end position="142"/>
    </location>
</feature>
<name>Q84Z88_ORYSJ</name>
<feature type="transmembrane region" description="Helical" evidence="2">
    <location>
        <begin position="189"/>
        <end position="207"/>
    </location>
</feature>
<gene>
    <name evidence="3" type="primary">P0700D12.118</name>
</gene>
<protein>
    <submittedName>
        <fullName evidence="3">Uncharacterized protein</fullName>
    </submittedName>
</protein>
<sequence length="247" mass="25996">MVFRSVEQISSHFCEIVRLELYSELNEKIDIVPSSKVVFAQMPLSTHGYTLKYYLGPNYPPLLFFLPPTSLALAGGNNATIGSGVGRMATATSASASSAAAFGAKTPRLGPSPSPISTFARPPLAPRPPAGSTPASTSTARAGVRAPRAVAAGDDVVAAPRPLRLALLLGILLSLAVPLRLLGLRLVPIALPLLLLLVVVVPFTEPLPTRCQGQVTSPASPPPPRYHLLVLRNRLCRQRCNVAAGES</sequence>
<reference evidence="4" key="2">
    <citation type="journal article" date="2008" name="Nucleic Acids Res.">
        <title>The rice annotation project database (RAP-DB): 2008 update.</title>
        <authorList>
            <consortium name="The rice annotation project (RAP)"/>
        </authorList>
    </citation>
    <scope>GENOME REANNOTATION</scope>
    <source>
        <strain evidence="4">cv. Nipponbare</strain>
    </source>
</reference>
<evidence type="ECO:0000256" key="2">
    <source>
        <dbReference type="SAM" id="Phobius"/>
    </source>
</evidence>
<accession>Q84Z88</accession>